<reference evidence="2" key="1">
    <citation type="submission" date="2019-10" db="EMBL/GenBank/DDBJ databases">
        <title>Conservation and host-specific expression of non-tandemly repeated heterogenous ribosome RNA gene in arbuscular mycorrhizal fungi.</title>
        <authorList>
            <person name="Maeda T."/>
            <person name="Kobayashi Y."/>
            <person name="Nakagawa T."/>
            <person name="Ezawa T."/>
            <person name="Yamaguchi K."/>
            <person name="Bino T."/>
            <person name="Nishimoto Y."/>
            <person name="Shigenobu S."/>
            <person name="Kawaguchi M."/>
        </authorList>
    </citation>
    <scope>NUCLEOTIDE SEQUENCE</scope>
    <source>
        <strain evidence="2">HR1</strain>
    </source>
</reference>
<dbReference type="Pfam" id="PF08238">
    <property type="entry name" value="Sel1"/>
    <property type="match status" value="5"/>
</dbReference>
<evidence type="ECO:0000313" key="2">
    <source>
        <dbReference type="EMBL" id="GES91038.1"/>
    </source>
</evidence>
<dbReference type="InterPro" id="IPR006597">
    <property type="entry name" value="Sel1-like"/>
</dbReference>
<keyword evidence="2" id="KW-0808">Transferase</keyword>
<sequence length="286" mass="33257">MNIYNPLYKDLVQIIQNFDKMNMKEIELTTRYINKNVYEEDLSMIIDELVNLYFKELNEGKGRKIRKNHIFDCINNYKIGLREIYNWLLNNQNNSNSIYLLGFFNYHGIVINVNIRKAFELYQKAAELENNAALFDFANMCIDGEGCKKDYEKAFKLTKKLAEKEYSGGINLLGYCFDNGIGTDVDMQKAFDLYRKAADLGNCLAQYNLAQMYIDGQVVEQDYNKIFELFQKAANLGNCSAQYNLAVMYENGYGTEKDIDKAVYWYKKSANQGDEDAQNELKKLLD</sequence>
<proteinExistence type="inferred from homology"/>
<dbReference type="GO" id="GO:0016301">
    <property type="term" value="F:kinase activity"/>
    <property type="evidence" value="ECO:0007669"/>
    <property type="project" value="UniProtKB-KW"/>
</dbReference>
<dbReference type="PANTHER" id="PTHR11102">
    <property type="entry name" value="SEL-1-LIKE PROTEIN"/>
    <property type="match status" value="1"/>
</dbReference>
<organism evidence="2 3">
    <name type="scientific">Rhizophagus clarus</name>
    <dbReference type="NCBI Taxonomy" id="94130"/>
    <lineage>
        <taxon>Eukaryota</taxon>
        <taxon>Fungi</taxon>
        <taxon>Fungi incertae sedis</taxon>
        <taxon>Mucoromycota</taxon>
        <taxon>Glomeromycotina</taxon>
        <taxon>Glomeromycetes</taxon>
        <taxon>Glomerales</taxon>
        <taxon>Glomeraceae</taxon>
        <taxon>Rhizophagus</taxon>
    </lineage>
</organism>
<dbReference type="Proteomes" id="UP000615446">
    <property type="component" value="Unassembled WGS sequence"/>
</dbReference>
<dbReference type="SUPFAM" id="SSF81901">
    <property type="entry name" value="HCP-like"/>
    <property type="match status" value="1"/>
</dbReference>
<evidence type="ECO:0000256" key="1">
    <source>
        <dbReference type="ARBA" id="ARBA00038101"/>
    </source>
</evidence>
<dbReference type="InterPro" id="IPR050767">
    <property type="entry name" value="Sel1_AlgK"/>
</dbReference>
<dbReference type="PANTHER" id="PTHR11102:SF147">
    <property type="entry name" value="SEL1L ADAPTOR SUBUNIT OF ERAD E3 UBIQUITIN LIGASE"/>
    <property type="match status" value="1"/>
</dbReference>
<gene>
    <name evidence="2" type="ORF">RCL2_001787200</name>
</gene>
<dbReference type="OrthoDB" id="2425131at2759"/>
<dbReference type="AlphaFoldDB" id="A0A8H3QSY7"/>
<keyword evidence="2" id="KW-0418">Kinase</keyword>
<dbReference type="Gene3D" id="1.25.40.10">
    <property type="entry name" value="Tetratricopeptide repeat domain"/>
    <property type="match status" value="1"/>
</dbReference>
<protein>
    <submittedName>
        <fullName evidence="2">Kinase-like domain-containing protein</fullName>
    </submittedName>
</protein>
<dbReference type="InterPro" id="IPR011990">
    <property type="entry name" value="TPR-like_helical_dom_sf"/>
</dbReference>
<dbReference type="EMBL" id="BLAL01000197">
    <property type="protein sequence ID" value="GES91038.1"/>
    <property type="molecule type" value="Genomic_DNA"/>
</dbReference>
<dbReference type="SMART" id="SM00671">
    <property type="entry name" value="SEL1"/>
    <property type="match status" value="5"/>
</dbReference>
<comment type="caution">
    <text evidence="2">The sequence shown here is derived from an EMBL/GenBank/DDBJ whole genome shotgun (WGS) entry which is preliminary data.</text>
</comment>
<comment type="similarity">
    <text evidence="1">Belongs to the sel-1 family.</text>
</comment>
<accession>A0A8H3QSY7</accession>
<name>A0A8H3QSY7_9GLOM</name>
<evidence type="ECO:0000313" key="3">
    <source>
        <dbReference type="Proteomes" id="UP000615446"/>
    </source>
</evidence>